<evidence type="ECO:0000256" key="12">
    <source>
        <dbReference type="ARBA" id="ARBA00022801"/>
    </source>
</evidence>
<dbReference type="Gene3D" id="3.30.428.30">
    <property type="entry name" value="HIT family - CDH-like"/>
    <property type="match status" value="1"/>
</dbReference>
<keyword evidence="15 20" id="KW-0472">Membrane</keyword>
<reference evidence="22" key="1">
    <citation type="submission" date="2017-09" db="EMBL/GenBank/DDBJ databases">
        <title>FDA dAtabase for Regulatory Grade micrObial Sequences (FDA-ARGOS): Supporting development and validation of Infectious Disease Dx tests.</title>
        <authorList>
            <person name="Minogue T."/>
            <person name="Wolcott M."/>
            <person name="Wasieloski L."/>
            <person name="Aguilar W."/>
            <person name="Moore D."/>
            <person name="Tallon L."/>
            <person name="Sadzewicz L."/>
            <person name="Ott S."/>
            <person name="Zhao X."/>
            <person name="Nagaraj S."/>
            <person name="Vavikolanu K."/>
            <person name="Aluvathingal J."/>
            <person name="Nadendla S."/>
            <person name="Sichtig H."/>
        </authorList>
    </citation>
    <scope>NUCLEOTIDE SEQUENCE [LARGE SCALE GENOMIC DNA]</scope>
    <source>
        <strain evidence="22">FDAARGOS_404</strain>
    </source>
</reference>
<dbReference type="UniPathway" id="UPA00609">
    <property type="reaction ID" value="UER00664"/>
</dbReference>
<comment type="pathway">
    <text evidence="3 20">Phospholipid metabolism; CDP-diacylglycerol degradation; phosphatidate from CDP-diacylglycerol: step 1/1.</text>
</comment>
<dbReference type="InterPro" id="IPR003763">
    <property type="entry name" value="CDP-diacylglyc_Pase"/>
</dbReference>
<proteinExistence type="inferred from homology"/>
<dbReference type="NCBIfam" id="NF003986">
    <property type="entry name" value="PRK05471.1-5"/>
    <property type="match status" value="1"/>
</dbReference>
<dbReference type="EMBL" id="PDLK01000002">
    <property type="protein sequence ID" value="PHH06492.1"/>
    <property type="molecule type" value="Genomic_DNA"/>
</dbReference>
<dbReference type="InterPro" id="IPR015993">
    <property type="entry name" value="CDP-diacylglyc_Pase_proteobac"/>
</dbReference>
<evidence type="ECO:0000313" key="21">
    <source>
        <dbReference type="EMBL" id="PHH06492.1"/>
    </source>
</evidence>
<evidence type="ECO:0000256" key="1">
    <source>
        <dbReference type="ARBA" id="ARBA00001007"/>
    </source>
</evidence>
<accession>A0A855EYX5</accession>
<evidence type="ECO:0000256" key="13">
    <source>
        <dbReference type="ARBA" id="ARBA00022989"/>
    </source>
</evidence>
<organism evidence="21 22">
    <name type="scientific">Leclercia adecarboxylata</name>
    <dbReference type="NCBI Taxonomy" id="83655"/>
    <lineage>
        <taxon>Bacteria</taxon>
        <taxon>Pseudomonadati</taxon>
        <taxon>Pseudomonadota</taxon>
        <taxon>Gammaproteobacteria</taxon>
        <taxon>Enterobacterales</taxon>
        <taxon>Enterobacteriaceae</taxon>
        <taxon>Leclercia</taxon>
    </lineage>
</organism>
<dbReference type="KEGG" id="lax:APT61_00490"/>
<evidence type="ECO:0000256" key="17">
    <source>
        <dbReference type="ARBA" id="ARBA00023264"/>
    </source>
</evidence>
<dbReference type="GO" id="GO:0008654">
    <property type="term" value="P:phospholipid biosynthetic process"/>
    <property type="evidence" value="ECO:0007669"/>
    <property type="project" value="UniProtKB-KW"/>
</dbReference>
<evidence type="ECO:0000256" key="20">
    <source>
        <dbReference type="HAMAP-Rule" id="MF_00319"/>
    </source>
</evidence>
<sequence>MKKAALLLLALVVVTMVIVVVWLKSVGHPDALRHIVLDQCLPGQLQHRNPAPCVQVKPDAGYVVFKDRNGPLQYLLMPTYRINGTESPLLTKAHTPNFFWLAWQARGFMRMKHGAEIPNSAVSLTINSRLGRTQNHLHIHISCLRPDVREKLNAHQAQVGTQWRPFPGGLEGHEYLARRVTEAELVKRSPFMMLAEEVPDARKHMGRYGMAMAQQSDGSFVLLATERNLLALNLASAEELQDHQCDILHDPYHK</sequence>
<evidence type="ECO:0000256" key="6">
    <source>
        <dbReference type="ARBA" id="ARBA00012375"/>
    </source>
</evidence>
<evidence type="ECO:0000256" key="16">
    <source>
        <dbReference type="ARBA" id="ARBA00023209"/>
    </source>
</evidence>
<comment type="pathway">
    <text evidence="4">Lipid metabolism.</text>
</comment>
<keyword evidence="16 20" id="KW-0594">Phospholipid biosynthesis</keyword>
<evidence type="ECO:0000256" key="18">
    <source>
        <dbReference type="ARBA" id="ARBA00032888"/>
    </source>
</evidence>
<dbReference type="GO" id="GO:0008715">
    <property type="term" value="F:CDP-diacylglycerol diphosphatase activity"/>
    <property type="evidence" value="ECO:0007669"/>
    <property type="project" value="UniProtKB-UniRule"/>
</dbReference>
<keyword evidence="14 20" id="KW-0443">Lipid metabolism</keyword>
<comment type="subcellular location">
    <subcellularLocation>
        <location evidence="2">Cell inner membrane</location>
        <topology evidence="2">Single-pass membrane protein</topology>
    </subcellularLocation>
    <subcellularLocation>
        <location evidence="20">Cell membrane</location>
        <topology evidence="20">Single-pass membrane protein</topology>
    </subcellularLocation>
</comment>
<evidence type="ECO:0000256" key="19">
    <source>
        <dbReference type="ARBA" id="ARBA00032892"/>
    </source>
</evidence>
<evidence type="ECO:0000256" key="11">
    <source>
        <dbReference type="ARBA" id="ARBA00022692"/>
    </source>
</evidence>
<dbReference type="GO" id="GO:0046342">
    <property type="term" value="P:CDP-diacylglycerol catabolic process"/>
    <property type="evidence" value="ECO:0007669"/>
    <property type="project" value="UniProtKB-UniRule"/>
</dbReference>
<evidence type="ECO:0000256" key="4">
    <source>
        <dbReference type="ARBA" id="ARBA00005189"/>
    </source>
</evidence>
<dbReference type="RefSeq" id="WP_032615304.1">
    <property type="nucleotide sequence ID" value="NZ_CP013990.1"/>
</dbReference>
<evidence type="ECO:0000313" key="22">
    <source>
        <dbReference type="Proteomes" id="UP000222768"/>
    </source>
</evidence>
<keyword evidence="11 20" id="KW-0812">Transmembrane</keyword>
<dbReference type="SUPFAM" id="SSF54197">
    <property type="entry name" value="HIT-like"/>
    <property type="match status" value="1"/>
</dbReference>
<evidence type="ECO:0000256" key="15">
    <source>
        <dbReference type="ARBA" id="ARBA00023136"/>
    </source>
</evidence>
<evidence type="ECO:0000256" key="3">
    <source>
        <dbReference type="ARBA" id="ARBA00004927"/>
    </source>
</evidence>
<keyword evidence="13 20" id="KW-1133">Transmembrane helix</keyword>
<keyword evidence="12 20" id="KW-0378">Hydrolase</keyword>
<dbReference type="NCBIfam" id="TIGR00672">
    <property type="entry name" value="cdh"/>
    <property type="match status" value="1"/>
</dbReference>
<comment type="similarity">
    <text evidence="5 20">Belongs to the Cdh family.</text>
</comment>
<evidence type="ECO:0000256" key="9">
    <source>
        <dbReference type="ARBA" id="ARBA00022516"/>
    </source>
</evidence>
<comment type="caution">
    <text evidence="21">The sequence shown here is derived from an EMBL/GenBank/DDBJ whole genome shotgun (WGS) entry which is preliminary data.</text>
</comment>
<dbReference type="EC" id="3.6.1.26" evidence="6 20"/>
<dbReference type="Pfam" id="PF02611">
    <property type="entry name" value="CDH"/>
    <property type="match status" value="1"/>
</dbReference>
<protein>
    <recommendedName>
        <fullName evidence="7 20">CDP-diacylglycerol pyrophosphatase</fullName>
        <ecNumber evidence="6 20">3.6.1.26</ecNumber>
    </recommendedName>
    <alternativeName>
        <fullName evidence="18 20">CDP-diacylglycerol phosphatidylhydrolase</fullName>
    </alternativeName>
    <alternativeName>
        <fullName evidence="19 20">CDP-diglyceride hydrolase</fullName>
    </alternativeName>
</protein>
<keyword evidence="10" id="KW-0997">Cell inner membrane</keyword>
<keyword evidence="8 20" id="KW-1003">Cell membrane</keyword>
<dbReference type="InterPro" id="IPR036265">
    <property type="entry name" value="HIT-like_sf"/>
</dbReference>
<evidence type="ECO:0000256" key="5">
    <source>
        <dbReference type="ARBA" id="ARBA00006435"/>
    </source>
</evidence>
<evidence type="ECO:0000256" key="8">
    <source>
        <dbReference type="ARBA" id="ARBA00022475"/>
    </source>
</evidence>
<gene>
    <name evidence="20" type="primary">cdh</name>
    <name evidence="21" type="ORF">CRX53_22400</name>
</gene>
<dbReference type="GO" id="GO:0005886">
    <property type="term" value="C:plasma membrane"/>
    <property type="evidence" value="ECO:0007669"/>
    <property type="project" value="UniProtKB-SubCell"/>
</dbReference>
<dbReference type="PIRSF" id="PIRSF001273">
    <property type="entry name" value="CDH"/>
    <property type="match status" value="1"/>
</dbReference>
<dbReference type="GeneID" id="30330346"/>
<dbReference type="NCBIfam" id="NF003987">
    <property type="entry name" value="PRK05471.1-6"/>
    <property type="match status" value="1"/>
</dbReference>
<comment type="catalytic activity">
    <reaction evidence="1 20">
        <text>a CDP-1,2-diacyl-sn-glycerol + H2O = a 1,2-diacyl-sn-glycero-3-phosphate + CMP + 2 H(+)</text>
        <dbReference type="Rhea" id="RHEA:15221"/>
        <dbReference type="ChEBI" id="CHEBI:15377"/>
        <dbReference type="ChEBI" id="CHEBI:15378"/>
        <dbReference type="ChEBI" id="CHEBI:58332"/>
        <dbReference type="ChEBI" id="CHEBI:58608"/>
        <dbReference type="ChEBI" id="CHEBI:60377"/>
        <dbReference type="EC" id="3.6.1.26"/>
    </reaction>
</comment>
<dbReference type="HAMAP" id="MF_00319">
    <property type="entry name" value="Cdh"/>
    <property type="match status" value="1"/>
</dbReference>
<dbReference type="AlphaFoldDB" id="A0A855EYX5"/>
<evidence type="ECO:0000256" key="10">
    <source>
        <dbReference type="ARBA" id="ARBA00022519"/>
    </source>
</evidence>
<keyword evidence="9 20" id="KW-0444">Lipid biosynthesis</keyword>
<keyword evidence="17 20" id="KW-1208">Phospholipid metabolism</keyword>
<dbReference type="Proteomes" id="UP000222768">
    <property type="component" value="Unassembled WGS sequence"/>
</dbReference>
<evidence type="ECO:0000256" key="2">
    <source>
        <dbReference type="ARBA" id="ARBA00004377"/>
    </source>
</evidence>
<evidence type="ECO:0000256" key="14">
    <source>
        <dbReference type="ARBA" id="ARBA00023098"/>
    </source>
</evidence>
<name>A0A855EYX5_9ENTR</name>
<evidence type="ECO:0000256" key="7">
    <source>
        <dbReference type="ARBA" id="ARBA00019608"/>
    </source>
</evidence>